<dbReference type="Pfam" id="PF01048">
    <property type="entry name" value="PNP_UDP_1"/>
    <property type="match status" value="1"/>
</dbReference>
<dbReference type="PANTHER" id="PTHR42679:SF2">
    <property type="entry name" value="S-METHYL-5'-THIOADENOSINE PHOSPHORYLASE"/>
    <property type="match status" value="1"/>
</dbReference>
<comment type="caution">
    <text evidence="4">Lacks conserved residue(s) required for the propagation of feature annotation.</text>
</comment>
<feature type="site" description="Important for substrate specificity" evidence="4">
    <location>
        <position position="168"/>
    </location>
</feature>
<comment type="similarity">
    <text evidence="4">Belongs to the PNP/MTAP phosphorylase family. MTAP subfamily.</text>
</comment>
<dbReference type="SUPFAM" id="SSF53167">
    <property type="entry name" value="Purine and uridine phosphorylases"/>
    <property type="match status" value="1"/>
</dbReference>
<dbReference type="RefSeq" id="WP_353715348.1">
    <property type="nucleotide sequence ID" value="NZ_CP159307.1"/>
</dbReference>
<sequence length="288" mass="31235">MTDAVKLAVIGGTGLYDIEGLTAKQELDIDTPYGKPSDVFVTGELSGVRVAFLPRHGRGHRIMPTDIPVRANIWALKSLGVEHIIAINSVGSFKKEIAPGHLLIPDQLIDRTSRRVNSFFGDGVVAHIGFAEPFCPNMRQILAGCAREAGATVHDGGTYVVMEGPAFSTRAESRLHKSWGADVIGMTALPEAKLAREAEICYAIIACSTDYDSWHEEETPVTVEMIISTLKANMELSKRIIKLAAARLPPSRRCACPDALKNAIVTDPATIAPDRKEHLKPIIGKYIS</sequence>
<evidence type="ECO:0000259" key="5">
    <source>
        <dbReference type="Pfam" id="PF01048"/>
    </source>
</evidence>
<dbReference type="GO" id="GO:0017061">
    <property type="term" value="F:S-methyl-5-thioadenosine phosphorylase activity"/>
    <property type="evidence" value="ECO:0007669"/>
    <property type="project" value="UniProtKB-UniRule"/>
</dbReference>
<dbReference type="EC" id="2.4.2.28" evidence="4"/>
<feature type="binding site" evidence="4">
    <location>
        <position position="13"/>
    </location>
    <ligand>
        <name>phosphate</name>
        <dbReference type="ChEBI" id="CHEBI:43474"/>
    </ligand>
</feature>
<evidence type="ECO:0000313" key="6">
    <source>
        <dbReference type="EMBL" id="XCH34166.1"/>
    </source>
</evidence>
<evidence type="ECO:0000256" key="1">
    <source>
        <dbReference type="ARBA" id="ARBA00022676"/>
    </source>
</evidence>
<comment type="function">
    <text evidence="4">Catalyzes the reversible phosphorylation of S-methyl-5'-thioadenosine (MTA) to adenine and 5-methylthioribose-1-phosphate. Involved in the breakdown of MTA, a major by-product of polyamine biosynthesis. Responsible for the first step in the methionine salvage pathway after MTA has been generated from S-adenosylmethionine. Has broad substrate specificity with 6-aminopurine nucleosides as preferred substrates.</text>
</comment>
<dbReference type="EMBL" id="CP159307">
    <property type="protein sequence ID" value="XCH34166.1"/>
    <property type="molecule type" value="Genomic_DNA"/>
</dbReference>
<comment type="catalytic activity">
    <reaction evidence="4">
        <text>S-methyl-5'-thioadenosine + phosphate = 5-(methylsulfanyl)-alpha-D-ribose 1-phosphate + adenine</text>
        <dbReference type="Rhea" id="RHEA:11852"/>
        <dbReference type="ChEBI" id="CHEBI:16708"/>
        <dbReference type="ChEBI" id="CHEBI:17509"/>
        <dbReference type="ChEBI" id="CHEBI:43474"/>
        <dbReference type="ChEBI" id="CHEBI:58533"/>
        <dbReference type="EC" id="2.4.2.28"/>
    </reaction>
</comment>
<evidence type="ECO:0000256" key="4">
    <source>
        <dbReference type="HAMAP-Rule" id="MF_01963"/>
    </source>
</evidence>
<dbReference type="GO" id="GO:0019509">
    <property type="term" value="P:L-methionine salvage from methylthioadenosine"/>
    <property type="evidence" value="ECO:0007669"/>
    <property type="project" value="UniProtKB-UniRule"/>
</dbReference>
<feature type="binding site" evidence="4">
    <location>
        <begin position="210"/>
        <end position="212"/>
    </location>
    <ligand>
        <name>substrate</name>
    </ligand>
</feature>
<dbReference type="Gene3D" id="3.40.50.1580">
    <property type="entry name" value="Nucleoside phosphorylase domain"/>
    <property type="match status" value="1"/>
</dbReference>
<organism evidence="6">
    <name type="scientific">Dehalogenimonas sp. 4OHTPN</name>
    <dbReference type="NCBI Taxonomy" id="3166643"/>
    <lineage>
        <taxon>Bacteria</taxon>
        <taxon>Bacillati</taxon>
        <taxon>Chloroflexota</taxon>
        <taxon>Dehalococcoidia</taxon>
        <taxon>Dehalococcoidales</taxon>
        <taxon>Dehalococcoidaceae</taxon>
        <taxon>Dehalogenimonas</taxon>
    </lineage>
</organism>
<gene>
    <name evidence="4 6" type="primary">mtnP</name>
    <name evidence="6" type="ORF">ABV300_02225</name>
</gene>
<evidence type="ECO:0000256" key="2">
    <source>
        <dbReference type="ARBA" id="ARBA00022679"/>
    </source>
</evidence>
<comment type="subunit">
    <text evidence="4">Homohexamer. Dimer of a homotrimer.</text>
</comment>
<protein>
    <recommendedName>
        <fullName evidence="4">S-methyl-5'-thioadenosine phosphorylase</fullName>
        <ecNumber evidence="4">2.4.2.28</ecNumber>
    </recommendedName>
    <alternativeName>
        <fullName evidence="4">5'-methylthioadenosine phosphorylase</fullName>
        <shortName evidence="4">MTA phosphorylase</shortName>
        <shortName evidence="4">MTAP</shortName>
    </alternativeName>
</protein>
<keyword evidence="1 4" id="KW-0328">Glycosyltransferase</keyword>
<accession>A0AAU8GB45</accession>
<keyword evidence="3 4" id="KW-0660">Purine salvage</keyword>
<dbReference type="HAMAP" id="MF_01963">
    <property type="entry name" value="MTAP"/>
    <property type="match status" value="1"/>
</dbReference>
<evidence type="ECO:0000256" key="3">
    <source>
        <dbReference type="ARBA" id="ARBA00022726"/>
    </source>
</evidence>
<dbReference type="PANTHER" id="PTHR42679">
    <property type="entry name" value="S-METHYL-5'-THIOADENOSINE PHOSPHORYLASE"/>
    <property type="match status" value="1"/>
</dbReference>
<proteinExistence type="inferred from homology"/>
<dbReference type="CDD" id="cd09010">
    <property type="entry name" value="MTAP_SsMTAPII_like_MTIP"/>
    <property type="match status" value="1"/>
</dbReference>
<dbReference type="AlphaFoldDB" id="A0AAU8GB45"/>
<dbReference type="NCBIfam" id="NF006599">
    <property type="entry name" value="PRK09136.1"/>
    <property type="match status" value="1"/>
</dbReference>
<feature type="binding site" evidence="4">
    <location>
        <begin position="55"/>
        <end position="56"/>
    </location>
    <ligand>
        <name>phosphate</name>
        <dbReference type="ChEBI" id="CHEBI:43474"/>
    </ligand>
</feature>
<dbReference type="InterPro" id="IPR010044">
    <property type="entry name" value="MTAP"/>
</dbReference>
<dbReference type="FunFam" id="3.40.50.1580:FF:000012">
    <property type="entry name" value="Probable 6-oxopurine nucleoside phosphorylase"/>
    <property type="match status" value="1"/>
</dbReference>
<comment type="pathway">
    <text evidence="4">Amino-acid biosynthesis; L-methionine biosynthesis via salvage pathway; S-methyl-5-thio-alpha-D-ribose 1-phosphate from S-methyl-5'-thioadenosine (phosphorylase route): step 1/1.</text>
</comment>
<dbReference type="InterPro" id="IPR000845">
    <property type="entry name" value="Nucleoside_phosphorylase_d"/>
</dbReference>
<dbReference type="NCBIfam" id="TIGR01694">
    <property type="entry name" value="MTAP"/>
    <property type="match status" value="1"/>
</dbReference>
<feature type="domain" description="Nucleoside phosphorylase" evidence="5">
    <location>
        <begin position="6"/>
        <end position="242"/>
    </location>
</feature>
<feature type="binding site" evidence="4">
    <location>
        <position position="187"/>
    </location>
    <ligand>
        <name>phosphate</name>
        <dbReference type="ChEBI" id="CHEBI:43474"/>
    </ligand>
</feature>
<dbReference type="GO" id="GO:0005829">
    <property type="term" value="C:cytosol"/>
    <property type="evidence" value="ECO:0007669"/>
    <property type="project" value="TreeGrafter"/>
</dbReference>
<dbReference type="GO" id="GO:0006166">
    <property type="term" value="P:purine ribonucleoside salvage"/>
    <property type="evidence" value="ECO:0007669"/>
    <property type="project" value="UniProtKB-KW"/>
</dbReference>
<feature type="binding site" evidence="4">
    <location>
        <position position="186"/>
    </location>
    <ligand>
        <name>substrate</name>
    </ligand>
</feature>
<keyword evidence="2 4" id="KW-0808">Transferase</keyword>
<dbReference type="InterPro" id="IPR035994">
    <property type="entry name" value="Nucleoside_phosphorylase_sf"/>
</dbReference>
<name>A0AAU8GB45_9CHLR</name>
<reference evidence="6" key="1">
    <citation type="submission" date="2024-06" db="EMBL/GenBank/DDBJ databases">
        <title>A Novel Isolate, Dehalogenimonas sp. Strain 4OHTPN, Dechlorinates Aromatic 4 Hydroxy chlorothalonil by a Novel Reductive Dehalogenase.</title>
        <authorList>
            <person name="Liu G."/>
        </authorList>
    </citation>
    <scope>NUCLEOTIDE SEQUENCE</scope>
    <source>
        <strain evidence="6">4OHTPN</strain>
    </source>
</reference>
<feature type="site" description="Important for substrate specificity" evidence="4">
    <location>
        <position position="223"/>
    </location>
</feature>